<protein>
    <submittedName>
        <fullName evidence="1">Uncharacterized protein</fullName>
    </submittedName>
</protein>
<dbReference type="Proteomes" id="UP001596915">
    <property type="component" value="Unassembled WGS sequence"/>
</dbReference>
<comment type="caution">
    <text evidence="1">The sequence shown here is derived from an EMBL/GenBank/DDBJ whole genome shotgun (WGS) entry which is preliminary data.</text>
</comment>
<sequence length="42" mass="4680">MRYSYPVIAEGTRMIRSRPASSTLITASEVDRIRVSPPARGM</sequence>
<dbReference type="EMBL" id="JBHTGL010000008">
    <property type="protein sequence ID" value="MFD0624985.1"/>
    <property type="molecule type" value="Genomic_DNA"/>
</dbReference>
<gene>
    <name evidence="1" type="ORF">ACFQ2K_21760</name>
</gene>
<accession>A0ABW2WTY6</accession>
<proteinExistence type="predicted"/>
<keyword evidence="2" id="KW-1185">Reference proteome</keyword>
<organism evidence="1 2">
    <name type="scientific">Streptomyces sanglieri</name>
    <dbReference type="NCBI Taxonomy" id="193460"/>
    <lineage>
        <taxon>Bacteria</taxon>
        <taxon>Bacillati</taxon>
        <taxon>Actinomycetota</taxon>
        <taxon>Actinomycetes</taxon>
        <taxon>Kitasatosporales</taxon>
        <taxon>Streptomycetaceae</taxon>
        <taxon>Streptomyces</taxon>
    </lineage>
</organism>
<reference evidence="2" key="1">
    <citation type="journal article" date="2019" name="Int. J. Syst. Evol. Microbiol.">
        <title>The Global Catalogue of Microorganisms (GCM) 10K type strain sequencing project: providing services to taxonomists for standard genome sequencing and annotation.</title>
        <authorList>
            <consortium name="The Broad Institute Genomics Platform"/>
            <consortium name="The Broad Institute Genome Sequencing Center for Infectious Disease"/>
            <person name="Wu L."/>
            <person name="Ma J."/>
        </authorList>
    </citation>
    <scope>NUCLEOTIDE SEQUENCE [LARGE SCALE GENOMIC DNA]</scope>
    <source>
        <strain evidence="2">JCM 12607</strain>
    </source>
</reference>
<evidence type="ECO:0000313" key="1">
    <source>
        <dbReference type="EMBL" id="MFD0624985.1"/>
    </source>
</evidence>
<evidence type="ECO:0000313" key="2">
    <source>
        <dbReference type="Proteomes" id="UP001596915"/>
    </source>
</evidence>
<name>A0ABW2WTY6_9ACTN</name>